<accession>A0A1Y1CHM5</accession>
<protein>
    <recommendedName>
        <fullName evidence="3">N-sulphoglucosamine sulphohydrolase C-terminal domain-containing protein</fullName>
    </recommendedName>
</protein>
<dbReference type="AlphaFoldDB" id="A0A1Y1CHM5"/>
<evidence type="ECO:0008006" key="3">
    <source>
        <dbReference type="Google" id="ProtNLM"/>
    </source>
</evidence>
<dbReference type="Proteomes" id="UP000218267">
    <property type="component" value="Chromosome"/>
</dbReference>
<dbReference type="Gene3D" id="3.40.720.10">
    <property type="entry name" value="Alkaline Phosphatase, subunit A"/>
    <property type="match status" value="1"/>
</dbReference>
<organism evidence="1 2">
    <name type="scientific">Labilibaculum antarcticum</name>
    <dbReference type="NCBI Taxonomy" id="1717717"/>
    <lineage>
        <taxon>Bacteria</taxon>
        <taxon>Pseudomonadati</taxon>
        <taxon>Bacteroidota</taxon>
        <taxon>Bacteroidia</taxon>
        <taxon>Marinilabiliales</taxon>
        <taxon>Marinifilaceae</taxon>
        <taxon>Labilibaculum</taxon>
    </lineage>
</organism>
<reference evidence="1 2" key="1">
    <citation type="journal article" date="2018" name="Mar. Genomics">
        <title>Complete genome sequence of Marinifilaceae bacterium strain SPP2, isolated from the Antarctic marine sediment.</title>
        <authorList>
            <person name="Watanabe M."/>
            <person name="Kojima H."/>
            <person name="Fukui M."/>
        </authorList>
    </citation>
    <scope>NUCLEOTIDE SEQUENCE [LARGE SCALE GENOMIC DNA]</scope>
    <source>
        <strain evidence="1 2">SPP2</strain>
    </source>
</reference>
<dbReference type="EMBL" id="AP018042">
    <property type="protein sequence ID" value="BAX78791.1"/>
    <property type="molecule type" value="Genomic_DNA"/>
</dbReference>
<proteinExistence type="predicted"/>
<dbReference type="SUPFAM" id="SSF53649">
    <property type="entry name" value="Alkaline phosphatase-like"/>
    <property type="match status" value="1"/>
</dbReference>
<sequence>MDFRPSEELYDLKEDPFELNNLALNPKYSEELSHYSQILKNWIIETDDKGQFPEKIRSLKINVGNMG</sequence>
<dbReference type="InterPro" id="IPR017850">
    <property type="entry name" value="Alkaline_phosphatase_core_sf"/>
</dbReference>
<keyword evidence="2" id="KW-1185">Reference proteome</keyword>
<evidence type="ECO:0000313" key="2">
    <source>
        <dbReference type="Proteomes" id="UP000218267"/>
    </source>
</evidence>
<reference evidence="2" key="2">
    <citation type="journal article" date="2020" name="Antonie Van Leeuwenhoek">
        <title>Labilibaculum antarcticum sp. nov., a novel facultative anaerobic, psychrotorelant bacterium isolated from marine sediment of Antarctica.</title>
        <authorList>
            <person name="Watanabe M."/>
            <person name="Kojima H."/>
            <person name="Fukui M."/>
        </authorList>
    </citation>
    <scope>NUCLEOTIDE SEQUENCE [LARGE SCALE GENOMIC DNA]</scope>
    <source>
        <strain evidence="2">SPP2</strain>
    </source>
</reference>
<gene>
    <name evidence="1" type="ORF">ALGA_0397</name>
</gene>
<name>A0A1Y1CHM5_9BACT</name>
<dbReference type="KEGG" id="mbas:ALGA_0397"/>
<evidence type="ECO:0000313" key="1">
    <source>
        <dbReference type="EMBL" id="BAX78791.1"/>
    </source>
</evidence>